<dbReference type="Pfam" id="PF13472">
    <property type="entry name" value="Lipase_GDSL_2"/>
    <property type="match status" value="1"/>
</dbReference>
<keyword evidence="4" id="KW-1185">Reference proteome</keyword>
<feature type="chain" id="PRO_5030910498" evidence="1">
    <location>
        <begin position="19"/>
        <end position="405"/>
    </location>
</feature>
<dbReference type="InterPro" id="IPR013830">
    <property type="entry name" value="SGNH_hydro"/>
</dbReference>
<keyword evidence="1" id="KW-0732">Signal</keyword>
<evidence type="ECO:0000313" key="4">
    <source>
        <dbReference type="Proteomes" id="UP000548867"/>
    </source>
</evidence>
<comment type="caution">
    <text evidence="3">The sequence shown here is derived from an EMBL/GenBank/DDBJ whole genome shotgun (WGS) entry which is preliminary data.</text>
</comment>
<feature type="signal peptide" evidence="1">
    <location>
        <begin position="1"/>
        <end position="18"/>
    </location>
</feature>
<dbReference type="InterPro" id="IPR053140">
    <property type="entry name" value="GDSL_Rv0518-like"/>
</dbReference>
<evidence type="ECO:0000256" key="1">
    <source>
        <dbReference type="SAM" id="SignalP"/>
    </source>
</evidence>
<dbReference type="RefSeq" id="WP_183628781.1">
    <property type="nucleotide sequence ID" value="NZ_JACIDX010000024.1"/>
</dbReference>
<dbReference type="PANTHER" id="PTHR43784">
    <property type="entry name" value="GDSL-LIKE LIPASE/ACYLHYDROLASE, PUTATIVE (AFU_ORTHOLOGUE AFUA_2G00820)-RELATED"/>
    <property type="match status" value="1"/>
</dbReference>
<dbReference type="Gene3D" id="3.40.50.1110">
    <property type="entry name" value="SGNH hydrolase"/>
    <property type="match status" value="1"/>
</dbReference>
<proteinExistence type="predicted"/>
<dbReference type="InterPro" id="IPR036514">
    <property type="entry name" value="SGNH_hydro_sf"/>
</dbReference>
<dbReference type="CDD" id="cd01830">
    <property type="entry name" value="XynE_like"/>
    <property type="match status" value="1"/>
</dbReference>
<gene>
    <name evidence="3" type="ORF">GGR38_004434</name>
</gene>
<dbReference type="AlphaFoldDB" id="A0A7W6G8Q1"/>
<dbReference type="PANTHER" id="PTHR43784:SF2">
    <property type="entry name" value="GDSL-LIKE LIPASE_ACYLHYDROLASE, PUTATIVE (AFU_ORTHOLOGUE AFUA_2G00820)-RELATED"/>
    <property type="match status" value="1"/>
</dbReference>
<organism evidence="3 4">
    <name type="scientific">Novosphingobium sediminicola</name>
    <dbReference type="NCBI Taxonomy" id="563162"/>
    <lineage>
        <taxon>Bacteria</taxon>
        <taxon>Pseudomonadati</taxon>
        <taxon>Pseudomonadota</taxon>
        <taxon>Alphaproteobacteria</taxon>
        <taxon>Sphingomonadales</taxon>
        <taxon>Sphingomonadaceae</taxon>
        <taxon>Novosphingobium</taxon>
    </lineage>
</organism>
<dbReference type="Proteomes" id="UP000548867">
    <property type="component" value="Unassembled WGS sequence"/>
</dbReference>
<accession>A0A7W6G8Q1</accession>
<reference evidence="3 4" key="1">
    <citation type="submission" date="2020-08" db="EMBL/GenBank/DDBJ databases">
        <title>Genomic Encyclopedia of Type Strains, Phase IV (KMG-IV): sequencing the most valuable type-strain genomes for metagenomic binning, comparative biology and taxonomic classification.</title>
        <authorList>
            <person name="Goeker M."/>
        </authorList>
    </citation>
    <scope>NUCLEOTIDE SEQUENCE [LARGE SCALE GENOMIC DNA]</scope>
    <source>
        <strain evidence="3 4">DSM 27057</strain>
    </source>
</reference>
<sequence length="405" mass="43440">MRYALLLAALLAAIPAHAGVARSWGVAMQAAPAADAPYAPPSIADATVRQILRLSAGGDRLRLVLDNQDSASALTIDRFAVALVDAKGAVLPGSTRSISFGGRPGVTIPAHAPMISDWLRMPVKPLARIAVSFHVAPGQVLGAFHSFGAAKTQLAPGDQVEKPELSEVATVERRFVISGVDVEAKTPLRTVVTFGDSITDGVRASVDSDMRWPDQFAARLQKSGLNVGVANVGISGNRMLADGAGLNALARFDRDVLAIPGASHVIVLEGVNDIGAAWREKRHESFDTEAVINAYRQMVIRAHDHGVKIILATILPYKGAGYWSEWGEAQRQKINTWIREQKQSDGMVDLDAAMRDKADPLVMNPVYDSGDHLHPNDKGFTAMADAVPLSLLAHRPTVQRKMPTR</sequence>
<feature type="domain" description="SGNH hydrolase-type esterase" evidence="2">
    <location>
        <begin position="194"/>
        <end position="379"/>
    </location>
</feature>
<dbReference type="GO" id="GO:0016788">
    <property type="term" value="F:hydrolase activity, acting on ester bonds"/>
    <property type="evidence" value="ECO:0007669"/>
    <property type="project" value="UniProtKB-ARBA"/>
</dbReference>
<protein>
    <submittedName>
        <fullName evidence="3">Lysophospholipase L1-like esterase</fullName>
    </submittedName>
</protein>
<evidence type="ECO:0000259" key="2">
    <source>
        <dbReference type="Pfam" id="PF13472"/>
    </source>
</evidence>
<name>A0A7W6G8Q1_9SPHN</name>
<dbReference type="EMBL" id="JACIDX010000024">
    <property type="protein sequence ID" value="MBB3957460.1"/>
    <property type="molecule type" value="Genomic_DNA"/>
</dbReference>
<dbReference type="SUPFAM" id="SSF52266">
    <property type="entry name" value="SGNH hydrolase"/>
    <property type="match status" value="1"/>
</dbReference>
<evidence type="ECO:0000313" key="3">
    <source>
        <dbReference type="EMBL" id="MBB3957460.1"/>
    </source>
</evidence>